<proteinExistence type="predicted"/>
<dbReference type="InterPro" id="IPR053137">
    <property type="entry name" value="NLR-like"/>
</dbReference>
<dbReference type="PANTHER" id="PTHR46082">
    <property type="entry name" value="ATP/GTP-BINDING PROTEIN-RELATED"/>
    <property type="match status" value="1"/>
</dbReference>
<protein>
    <submittedName>
        <fullName evidence="3">Nucleoside phosphorylase</fullName>
    </submittedName>
</protein>
<evidence type="ECO:0000313" key="4">
    <source>
        <dbReference type="Proteomes" id="UP001227543"/>
    </source>
</evidence>
<dbReference type="Pfam" id="PF00931">
    <property type="entry name" value="NB-ARC"/>
    <property type="match status" value="1"/>
</dbReference>
<dbReference type="InterPro" id="IPR027417">
    <property type="entry name" value="P-loop_NTPase"/>
</dbReference>
<evidence type="ECO:0000313" key="3">
    <source>
        <dbReference type="EMBL" id="KAK1507581.1"/>
    </source>
</evidence>
<dbReference type="Gene3D" id="3.40.50.300">
    <property type="entry name" value="P-loop containing nucleotide triphosphate hydrolases"/>
    <property type="match status" value="1"/>
</dbReference>
<evidence type="ECO:0000259" key="2">
    <source>
        <dbReference type="Pfam" id="PF01048"/>
    </source>
</evidence>
<comment type="caution">
    <text evidence="3">The sequence shown here is derived from an EMBL/GenBank/DDBJ whole genome shotgun (WGS) entry which is preliminary data.</text>
</comment>
<dbReference type="EMBL" id="MLFU01000006">
    <property type="protein sequence ID" value="KAK1507581.1"/>
    <property type="molecule type" value="Genomic_DNA"/>
</dbReference>
<feature type="domain" description="NB-ARC" evidence="1">
    <location>
        <begin position="359"/>
        <end position="509"/>
    </location>
</feature>
<dbReference type="Proteomes" id="UP001227543">
    <property type="component" value="Unassembled WGS sequence"/>
</dbReference>
<dbReference type="GeneID" id="85402969"/>
<dbReference type="InterPro" id="IPR002182">
    <property type="entry name" value="NB-ARC"/>
</dbReference>
<sequence length="699" mass="76697">MAKSVPVRDFTVGWICALPIELAAAAKMMDERFADLPSQPTDSNLYSFGRIGVHNVVAACLPAGQMGTNQAATVASQMKTSFPSLRFGVLVGIGGGVPNLNDDIDIRLGDVVISQPAGQHSGVIQYDFGKTGADGRIARTGSLNAPPTILLNALTKLRANDILGETQVLTYLSQLSIQTKFASPGPEEDTLYNASSLHIAGATCAKCCPEDAEDRDARATPDPVLFFGNIASGNQVMKDGQTRDRYSKELGGVLCFEMEAAGLMNNFPCIVIRGICDYADAHKNKLWQPYAAATAAAYAKELLNTIPPLTSSNLDKPQGSHRKPHFIVQLGRNESFVGRDAILTRLLERIPPSANRDACQRTAIVGLGGIGKTQVAVEAAYRVRDAHPDCSVFWVPAVNTVMFENAYREIGQALNIIGIEDDQADIKSLVKAALERDDAGSWLLIVDNADDMEVLFTGPKLTSYFPSSRKGSILITSRNHKAAARWSRGKPMHLQEMDAMEATELLHKNLDESQFSDSESTTQLLECLAYLPIAIRQASAYLAANTNITVFKYLEYCKSGNSTLVKLLSKDYDDQNGYADIQNPVATTWLISFEQISRDSPLAADYLSIICYLAERDISRDLLPPGDDEMNSNEAIGILKAYTFILQLGSESKFDVHRLVRLVMRNWLKKRHREEEQVTKTIMRLSDLFPWPAHGNREV</sequence>
<dbReference type="Pfam" id="PF01048">
    <property type="entry name" value="PNP_UDP_1"/>
    <property type="match status" value="1"/>
</dbReference>
<evidence type="ECO:0000259" key="1">
    <source>
        <dbReference type="Pfam" id="PF00931"/>
    </source>
</evidence>
<dbReference type="SUPFAM" id="SSF52540">
    <property type="entry name" value="P-loop containing nucleoside triphosphate hydrolases"/>
    <property type="match status" value="1"/>
</dbReference>
<name>A0ABQ9RM49_9PEZI</name>
<reference evidence="3 4" key="1">
    <citation type="submission" date="2016-10" db="EMBL/GenBank/DDBJ databases">
        <title>The genome sequence of Colletotrichum fioriniae PJ7.</title>
        <authorList>
            <person name="Baroncelli R."/>
        </authorList>
    </citation>
    <scope>NUCLEOTIDE SEQUENCE [LARGE SCALE GENOMIC DNA]</scope>
    <source>
        <strain evidence="3 4">Tom-12</strain>
    </source>
</reference>
<dbReference type="RefSeq" id="XP_060386534.1">
    <property type="nucleotide sequence ID" value="XM_060518731.1"/>
</dbReference>
<dbReference type="PANTHER" id="PTHR46082:SF11">
    <property type="entry name" value="AAA+ ATPASE DOMAIN-CONTAINING PROTEIN-RELATED"/>
    <property type="match status" value="1"/>
</dbReference>
<keyword evidence="4" id="KW-1185">Reference proteome</keyword>
<feature type="domain" description="Nucleoside phosphorylase" evidence="2">
    <location>
        <begin position="12"/>
        <end position="301"/>
    </location>
</feature>
<accession>A0ABQ9RM49</accession>
<dbReference type="InterPro" id="IPR000845">
    <property type="entry name" value="Nucleoside_phosphorylase_d"/>
</dbReference>
<dbReference type="Gene3D" id="3.40.50.1580">
    <property type="entry name" value="Nucleoside phosphorylase domain"/>
    <property type="match status" value="1"/>
</dbReference>
<organism evidence="3 4">
    <name type="scientific">Colletotrichum tamarilloi</name>
    <dbReference type="NCBI Taxonomy" id="1209934"/>
    <lineage>
        <taxon>Eukaryota</taxon>
        <taxon>Fungi</taxon>
        <taxon>Dikarya</taxon>
        <taxon>Ascomycota</taxon>
        <taxon>Pezizomycotina</taxon>
        <taxon>Sordariomycetes</taxon>
        <taxon>Hypocreomycetidae</taxon>
        <taxon>Glomerellales</taxon>
        <taxon>Glomerellaceae</taxon>
        <taxon>Colletotrichum</taxon>
        <taxon>Colletotrichum acutatum species complex</taxon>
    </lineage>
</organism>
<dbReference type="SUPFAM" id="SSF53167">
    <property type="entry name" value="Purine and uridine phosphorylases"/>
    <property type="match status" value="1"/>
</dbReference>
<dbReference type="InterPro" id="IPR035994">
    <property type="entry name" value="Nucleoside_phosphorylase_sf"/>
</dbReference>
<gene>
    <name evidence="3" type="ORF">CTAM01_02693</name>
</gene>